<dbReference type="InterPro" id="IPR042263">
    <property type="entry name" value="DPH1/DPH2_1"/>
</dbReference>
<proteinExistence type="predicted"/>
<dbReference type="NCBIfam" id="TIGR03682">
    <property type="entry name" value="arCOG04112"/>
    <property type="match status" value="1"/>
</dbReference>
<sequence>EVIFSGETCWGGCDIAIDEARAVGADLIVHFGHAEFMQIDFPVIYINVKDILNLNHLLEKSLESIKDYRTIGLSYSIQHKHDLENIKKFYEEKDKKVILSKKKGTNAYEGHITGCQYEGLKAIQNDIDCFVIIGNQFHSMGATLAVKKPVILIDVYNNEVRTMEGLRDKILKQRAISIEKLREAKNIGIIIGMKCGQKFGSPKKLMEKLKDQGKNVIIITMSELTPDKIMNFYNIDAFIELACPRIAIDDFAGYPKPILTFREALVAVGELSWNEILDKGIL</sequence>
<dbReference type="SFLD" id="SFLDS00032">
    <property type="entry name" value="Radical_SAM_3-amino-3-carboxyp"/>
    <property type="match status" value="1"/>
</dbReference>
<evidence type="ECO:0000256" key="2">
    <source>
        <dbReference type="ARBA" id="ARBA00005156"/>
    </source>
</evidence>
<organism evidence="10">
    <name type="scientific">marine sediment metagenome</name>
    <dbReference type="NCBI Taxonomy" id="412755"/>
    <lineage>
        <taxon>unclassified sequences</taxon>
        <taxon>metagenomes</taxon>
        <taxon>ecological metagenomes</taxon>
    </lineage>
</organism>
<dbReference type="InterPro" id="IPR042264">
    <property type="entry name" value="DPH1/DPH2_2"/>
</dbReference>
<reference evidence="10" key="1">
    <citation type="journal article" date="2014" name="Front. Microbiol.">
        <title>High frequency of phylogenetically diverse reductive dehalogenase-homologous genes in deep subseafloor sedimentary metagenomes.</title>
        <authorList>
            <person name="Kawai M."/>
            <person name="Futagami T."/>
            <person name="Toyoda A."/>
            <person name="Takaki Y."/>
            <person name="Nishi S."/>
            <person name="Hori S."/>
            <person name="Arai W."/>
            <person name="Tsubouchi T."/>
            <person name="Morono Y."/>
            <person name="Uchiyama I."/>
            <person name="Ito T."/>
            <person name="Fujiyama A."/>
            <person name="Inagaki F."/>
            <person name="Takami H."/>
        </authorList>
    </citation>
    <scope>NUCLEOTIDE SEQUENCE</scope>
    <source>
        <strain evidence="10">Expedition CK06-06</strain>
    </source>
</reference>
<dbReference type="GO" id="GO:0051536">
    <property type="term" value="F:iron-sulfur cluster binding"/>
    <property type="evidence" value="ECO:0007669"/>
    <property type="project" value="UniProtKB-KW"/>
</dbReference>
<dbReference type="InterPro" id="IPR042265">
    <property type="entry name" value="DPH1/DPH2_3"/>
</dbReference>
<evidence type="ECO:0000256" key="9">
    <source>
        <dbReference type="ARBA" id="ARBA00048403"/>
    </source>
</evidence>
<dbReference type="InterPro" id="IPR016435">
    <property type="entry name" value="DPH1/DPH2"/>
</dbReference>
<keyword evidence="8" id="KW-0411">Iron-sulfur</keyword>
<evidence type="ECO:0000256" key="8">
    <source>
        <dbReference type="ARBA" id="ARBA00023014"/>
    </source>
</evidence>
<dbReference type="AlphaFoldDB" id="X1FVG6"/>
<evidence type="ECO:0000313" key="10">
    <source>
        <dbReference type="EMBL" id="GAH48977.1"/>
    </source>
</evidence>
<evidence type="ECO:0000256" key="1">
    <source>
        <dbReference type="ARBA" id="ARBA00001966"/>
    </source>
</evidence>
<dbReference type="PANTHER" id="PTHR10762">
    <property type="entry name" value="DIPHTHAMIDE BIOSYNTHESIS PROTEIN"/>
    <property type="match status" value="1"/>
</dbReference>
<keyword evidence="5" id="KW-0949">S-adenosyl-L-methionine</keyword>
<dbReference type="Gene3D" id="3.40.50.11860">
    <property type="entry name" value="Diphthamide synthesis DPH1/DPH2 domain 3"/>
    <property type="match status" value="1"/>
</dbReference>
<keyword evidence="7" id="KW-0408">Iron</keyword>
<dbReference type="Gene3D" id="3.40.50.11840">
    <property type="entry name" value="Diphthamide synthesis DPH1/DPH2 domain 1"/>
    <property type="match status" value="1"/>
</dbReference>
<dbReference type="InterPro" id="IPR022428">
    <property type="entry name" value="Dph2_arc"/>
</dbReference>
<dbReference type="PIRSF" id="PIRSF004967">
    <property type="entry name" value="DPH1"/>
    <property type="match status" value="1"/>
</dbReference>
<dbReference type="GO" id="GO:0017183">
    <property type="term" value="P:protein histidyl modification to diphthamide"/>
    <property type="evidence" value="ECO:0007669"/>
    <property type="project" value="UniProtKB-UniPathway"/>
</dbReference>
<evidence type="ECO:0000256" key="3">
    <source>
        <dbReference type="ARBA" id="ARBA00012221"/>
    </source>
</evidence>
<dbReference type="PANTHER" id="PTHR10762:SF1">
    <property type="entry name" value="2-(3-AMINO-3-CARBOXYPROPYL)HISTIDINE SYNTHASE SUBUNIT 1"/>
    <property type="match status" value="1"/>
</dbReference>
<dbReference type="GO" id="GO:0090560">
    <property type="term" value="F:2-(3-amino-3-carboxypropyl)histidine synthase activity"/>
    <property type="evidence" value="ECO:0007669"/>
    <property type="project" value="UniProtKB-EC"/>
</dbReference>
<evidence type="ECO:0000256" key="4">
    <source>
        <dbReference type="ARBA" id="ARBA00022679"/>
    </source>
</evidence>
<accession>X1FVG6</accession>
<dbReference type="Gene3D" id="3.40.50.11850">
    <property type="entry name" value="Diphthamide synthesis DPH1/DPH2 domain 2"/>
    <property type="match status" value="1"/>
</dbReference>
<dbReference type="GO" id="GO:0046872">
    <property type="term" value="F:metal ion binding"/>
    <property type="evidence" value="ECO:0007669"/>
    <property type="project" value="UniProtKB-KW"/>
</dbReference>
<comment type="caution">
    <text evidence="10">The sequence shown here is derived from an EMBL/GenBank/DDBJ whole genome shotgun (WGS) entry which is preliminary data.</text>
</comment>
<dbReference type="Pfam" id="PF01866">
    <property type="entry name" value="Diphthamide_syn"/>
    <property type="match status" value="1"/>
</dbReference>
<comment type="pathway">
    <text evidence="2">Protein modification; peptidyl-diphthamide biosynthesis.</text>
</comment>
<keyword evidence="4" id="KW-0808">Transferase</keyword>
<evidence type="ECO:0000256" key="7">
    <source>
        <dbReference type="ARBA" id="ARBA00023004"/>
    </source>
</evidence>
<dbReference type="UniPathway" id="UPA00559"/>
<dbReference type="InterPro" id="IPR035435">
    <property type="entry name" value="DPH1/DPH2_euk_archaea"/>
</dbReference>
<dbReference type="NCBIfam" id="TIGR00322">
    <property type="entry name" value="diphth2_R"/>
    <property type="match status" value="1"/>
</dbReference>
<feature type="non-terminal residue" evidence="10">
    <location>
        <position position="1"/>
    </location>
</feature>
<evidence type="ECO:0000256" key="5">
    <source>
        <dbReference type="ARBA" id="ARBA00022691"/>
    </source>
</evidence>
<gene>
    <name evidence="10" type="ORF">S03H2_31497</name>
</gene>
<comment type="cofactor">
    <cofactor evidence="1">
        <name>[4Fe-4S] cluster</name>
        <dbReference type="ChEBI" id="CHEBI:49883"/>
    </cofactor>
</comment>
<name>X1FVG6_9ZZZZ</name>
<comment type="catalytic activity">
    <reaction evidence="9">
        <text>L-histidyl-[translation elongation factor 2] + S-adenosyl-L-methionine = 2-[(3S)-amino-3-carboxypropyl]-L-histidyl-[translation elongation factor 2] + S-methyl-5'-thioadenosine + H(+)</text>
        <dbReference type="Rhea" id="RHEA:36783"/>
        <dbReference type="Rhea" id="RHEA-COMP:9748"/>
        <dbReference type="Rhea" id="RHEA-COMP:9749"/>
        <dbReference type="ChEBI" id="CHEBI:15378"/>
        <dbReference type="ChEBI" id="CHEBI:17509"/>
        <dbReference type="ChEBI" id="CHEBI:29979"/>
        <dbReference type="ChEBI" id="CHEBI:59789"/>
        <dbReference type="ChEBI" id="CHEBI:73995"/>
        <dbReference type="EC" id="2.5.1.108"/>
    </reaction>
</comment>
<keyword evidence="6" id="KW-0479">Metal-binding</keyword>
<dbReference type="FunFam" id="3.40.50.11860:FF:000001">
    <property type="entry name" value="2-(3-amino-3-carboxypropyl)histidine synthase subunit 2"/>
    <property type="match status" value="1"/>
</dbReference>
<evidence type="ECO:0000256" key="6">
    <source>
        <dbReference type="ARBA" id="ARBA00022723"/>
    </source>
</evidence>
<protein>
    <recommendedName>
        <fullName evidence="3">2-(3-amino-3-carboxypropyl)histidine synthase</fullName>
        <ecNumber evidence="3">2.5.1.108</ecNumber>
    </recommendedName>
</protein>
<dbReference type="EMBL" id="BARU01019099">
    <property type="protein sequence ID" value="GAH48977.1"/>
    <property type="molecule type" value="Genomic_DNA"/>
</dbReference>
<dbReference type="EC" id="2.5.1.108" evidence="3"/>